<accession>A0AAX2ILV1</accession>
<evidence type="ECO:0000313" key="3">
    <source>
        <dbReference type="EMBL" id="SQA90192.1"/>
    </source>
</evidence>
<evidence type="ECO:0000313" key="2">
    <source>
        <dbReference type="EMBL" id="SKB95386.1"/>
    </source>
</evidence>
<dbReference type="Pfam" id="PF19780">
    <property type="entry name" value="DUF6265"/>
    <property type="match status" value="1"/>
</dbReference>
<dbReference type="RefSeq" id="WP_079466168.1">
    <property type="nucleotide sequence ID" value="NZ_CP033934.1"/>
</dbReference>
<protein>
    <recommendedName>
        <fullName evidence="1">DUF6265 domain-containing protein</fullName>
    </recommendedName>
</protein>
<dbReference type="AlphaFoldDB" id="A0AAX2ILV1"/>
<name>A0AAX2ILV1_9FLAO</name>
<proteinExistence type="predicted"/>
<dbReference type="Proteomes" id="UP000190669">
    <property type="component" value="Unassembled WGS sequence"/>
</dbReference>
<feature type="domain" description="DUF6265" evidence="1">
    <location>
        <begin position="31"/>
        <end position="140"/>
    </location>
</feature>
<sequence>MRKRINFYVVAALLTLCTCTLKNSSNIKKIEWLVGTWEHKTSKGSIYETWKKGDGNELVGKSYVIKNKDTILFESIRLVHEQGKLFYIPAVKDQNEGTPIRFEGKRISETHLVFENKMHDFPQVISYKKIGEDSLKAEISGLRNGKEERRYFPMRRIK</sequence>
<reference evidence="2 4" key="1">
    <citation type="submission" date="2017-02" db="EMBL/GenBank/DDBJ databases">
        <authorList>
            <person name="Varghese N."/>
            <person name="Submissions S."/>
        </authorList>
    </citation>
    <scope>NUCLEOTIDE SEQUENCE [LARGE SCALE GENOMIC DNA]</scope>
    <source>
        <strain evidence="2 4">DSM 16775</strain>
    </source>
</reference>
<organism evidence="3 5">
    <name type="scientific">Chryseobacterium balustinum</name>
    <dbReference type="NCBI Taxonomy" id="246"/>
    <lineage>
        <taxon>Bacteria</taxon>
        <taxon>Pseudomonadati</taxon>
        <taxon>Bacteroidota</taxon>
        <taxon>Flavobacteriia</taxon>
        <taxon>Flavobacteriales</taxon>
        <taxon>Weeksellaceae</taxon>
        <taxon>Chryseobacterium group</taxon>
        <taxon>Chryseobacterium</taxon>
    </lineage>
</organism>
<evidence type="ECO:0000313" key="5">
    <source>
        <dbReference type="Proteomes" id="UP000251937"/>
    </source>
</evidence>
<dbReference type="KEGG" id="cbp:EB354_11450"/>
<reference evidence="3 5" key="2">
    <citation type="submission" date="2018-06" db="EMBL/GenBank/DDBJ databases">
        <authorList>
            <consortium name="Pathogen Informatics"/>
            <person name="Doyle S."/>
        </authorList>
    </citation>
    <scope>NUCLEOTIDE SEQUENCE [LARGE SCALE GENOMIC DNA]</scope>
    <source>
        <strain evidence="3 5">NCTC11212</strain>
    </source>
</reference>
<evidence type="ECO:0000313" key="4">
    <source>
        <dbReference type="Proteomes" id="UP000190669"/>
    </source>
</evidence>
<keyword evidence="4" id="KW-1185">Reference proteome</keyword>
<dbReference type="Proteomes" id="UP000251937">
    <property type="component" value="Unassembled WGS sequence"/>
</dbReference>
<evidence type="ECO:0000259" key="1">
    <source>
        <dbReference type="Pfam" id="PF19780"/>
    </source>
</evidence>
<comment type="caution">
    <text evidence="3">The sequence shown here is derived from an EMBL/GenBank/DDBJ whole genome shotgun (WGS) entry which is preliminary data.</text>
</comment>
<dbReference type="InterPro" id="IPR046232">
    <property type="entry name" value="DUF6265"/>
</dbReference>
<gene>
    <name evidence="3" type="ORF">NCTC11212_02404</name>
    <name evidence="2" type="ORF">SAMN05421800_11647</name>
</gene>
<dbReference type="EMBL" id="UAVR01000011">
    <property type="protein sequence ID" value="SQA90192.1"/>
    <property type="molecule type" value="Genomic_DNA"/>
</dbReference>
<dbReference type="EMBL" id="FUZE01000016">
    <property type="protein sequence ID" value="SKB95386.1"/>
    <property type="molecule type" value="Genomic_DNA"/>
</dbReference>